<keyword evidence="1" id="KW-1133">Transmembrane helix</keyword>
<feature type="non-terminal residue" evidence="2">
    <location>
        <position position="74"/>
    </location>
</feature>
<sequence length="74" mass="7874">MNHNHTRADPQLYDLVVIGASFAGLIAARAAAHRGLKVAVLDAKTEPGARVRTTGLLVKEAIEECDIPAALTRK</sequence>
<dbReference type="Pfam" id="PF13450">
    <property type="entry name" value="NAD_binding_8"/>
    <property type="match status" value="1"/>
</dbReference>
<evidence type="ECO:0000256" key="1">
    <source>
        <dbReference type="SAM" id="Phobius"/>
    </source>
</evidence>
<keyword evidence="1" id="KW-0472">Membrane</keyword>
<protein>
    <submittedName>
        <fullName evidence="2">Uncharacterized protein</fullName>
    </submittedName>
</protein>
<dbReference type="AlphaFoldDB" id="A0A3B0T3S6"/>
<evidence type="ECO:0000313" key="2">
    <source>
        <dbReference type="EMBL" id="VAW06989.1"/>
    </source>
</evidence>
<organism evidence="2">
    <name type="scientific">hydrothermal vent metagenome</name>
    <dbReference type="NCBI Taxonomy" id="652676"/>
    <lineage>
        <taxon>unclassified sequences</taxon>
        <taxon>metagenomes</taxon>
        <taxon>ecological metagenomes</taxon>
    </lineage>
</organism>
<dbReference type="Gene3D" id="3.50.50.60">
    <property type="entry name" value="FAD/NAD(P)-binding domain"/>
    <property type="match status" value="1"/>
</dbReference>
<feature type="transmembrane region" description="Helical" evidence="1">
    <location>
        <begin position="12"/>
        <end position="32"/>
    </location>
</feature>
<dbReference type="InterPro" id="IPR036188">
    <property type="entry name" value="FAD/NAD-bd_sf"/>
</dbReference>
<gene>
    <name evidence="2" type="ORF">MNBD_ALPHA05-693</name>
</gene>
<reference evidence="2" key="1">
    <citation type="submission" date="2018-06" db="EMBL/GenBank/DDBJ databases">
        <authorList>
            <person name="Zhirakovskaya E."/>
        </authorList>
    </citation>
    <scope>NUCLEOTIDE SEQUENCE</scope>
</reference>
<proteinExistence type="predicted"/>
<dbReference type="EMBL" id="UOEH01000552">
    <property type="protein sequence ID" value="VAW06989.1"/>
    <property type="molecule type" value="Genomic_DNA"/>
</dbReference>
<dbReference type="SUPFAM" id="SSF51905">
    <property type="entry name" value="FAD/NAD(P)-binding domain"/>
    <property type="match status" value="1"/>
</dbReference>
<name>A0A3B0T3S6_9ZZZZ</name>
<keyword evidence="1" id="KW-0812">Transmembrane</keyword>
<accession>A0A3B0T3S6</accession>